<evidence type="ECO:0000313" key="4">
    <source>
        <dbReference type="Proteomes" id="UP000447873"/>
    </source>
</evidence>
<comment type="caution">
    <text evidence="3">The sequence shown here is derived from an EMBL/GenBank/DDBJ whole genome shotgun (WGS) entry which is preliminary data.</text>
</comment>
<name>A0A8H3VPW5_VENIN</name>
<dbReference type="EMBL" id="WNWS01000490">
    <property type="protein sequence ID" value="KAE9966857.1"/>
    <property type="molecule type" value="Genomic_DNA"/>
</dbReference>
<dbReference type="EMBL" id="WNWR01000081">
    <property type="protein sequence ID" value="KAE9991806.1"/>
    <property type="molecule type" value="Genomic_DNA"/>
</dbReference>
<evidence type="ECO:0000313" key="3">
    <source>
        <dbReference type="EMBL" id="KAE9991806.1"/>
    </source>
</evidence>
<dbReference type="AlphaFoldDB" id="A0A8H3VPW5"/>
<evidence type="ECO:0000256" key="1">
    <source>
        <dbReference type="SAM" id="MobiDB-lite"/>
    </source>
</evidence>
<proteinExistence type="predicted"/>
<sequence>MAESPISILRTNDGASFSNGTLTRNSDQKLHQPEASPLKSISPVEQGLRTLTFDPLVTPALEPHSVLLRSAHLLKSIFYIFRCYTSFGAVKKIKYGSDGLTFSRSDLHEITEAGKFIWADQPFGSFVFDGGDGEKKI</sequence>
<protein>
    <submittedName>
        <fullName evidence="3">Uncharacterized protein</fullName>
    </submittedName>
</protein>
<organism evidence="3 5">
    <name type="scientific">Venturia inaequalis</name>
    <name type="common">Apple scab fungus</name>
    <dbReference type="NCBI Taxonomy" id="5025"/>
    <lineage>
        <taxon>Eukaryota</taxon>
        <taxon>Fungi</taxon>
        <taxon>Dikarya</taxon>
        <taxon>Ascomycota</taxon>
        <taxon>Pezizomycotina</taxon>
        <taxon>Dothideomycetes</taxon>
        <taxon>Pleosporomycetidae</taxon>
        <taxon>Venturiales</taxon>
        <taxon>Venturiaceae</taxon>
        <taxon>Venturia</taxon>
    </lineage>
</organism>
<dbReference type="Proteomes" id="UP000447873">
    <property type="component" value="Unassembled WGS sequence"/>
</dbReference>
<gene>
    <name evidence="3" type="ORF">EG327_010907</name>
    <name evidence="2" type="ORF">EG328_008586</name>
</gene>
<evidence type="ECO:0000313" key="2">
    <source>
        <dbReference type="EMBL" id="KAE9966857.1"/>
    </source>
</evidence>
<accession>A0A8H3VPW5</accession>
<keyword evidence="5" id="KW-1185">Reference proteome</keyword>
<evidence type="ECO:0000313" key="5">
    <source>
        <dbReference type="Proteomes" id="UP000490939"/>
    </source>
</evidence>
<dbReference type="Proteomes" id="UP000490939">
    <property type="component" value="Unassembled WGS sequence"/>
</dbReference>
<reference evidence="3 5" key="1">
    <citation type="submission" date="2019-07" db="EMBL/GenBank/DDBJ databases">
        <title>Venturia inaequalis Genome Resource.</title>
        <authorList>
            <person name="Lichtner F.J."/>
        </authorList>
    </citation>
    <scope>NUCLEOTIDE SEQUENCE [LARGE SCALE GENOMIC DNA]</scope>
    <source>
        <strain evidence="2 4">120213</strain>
        <strain evidence="3 5">DMI_063113</strain>
    </source>
</reference>
<feature type="region of interest" description="Disordered" evidence="1">
    <location>
        <begin position="17"/>
        <end position="37"/>
    </location>
</feature>